<dbReference type="Proteomes" id="UP001442841">
    <property type="component" value="Chromosome"/>
</dbReference>
<dbReference type="RefSeq" id="WP_425310374.1">
    <property type="nucleotide sequence ID" value="NZ_CP154795.1"/>
</dbReference>
<keyword evidence="2" id="KW-0472">Membrane</keyword>
<keyword evidence="2" id="KW-0812">Transmembrane</keyword>
<evidence type="ECO:0000256" key="2">
    <source>
        <dbReference type="SAM" id="Phobius"/>
    </source>
</evidence>
<organism evidence="3 4">
    <name type="scientific">Ammonicoccus fulvus</name>
    <dbReference type="NCBI Taxonomy" id="3138240"/>
    <lineage>
        <taxon>Bacteria</taxon>
        <taxon>Bacillati</taxon>
        <taxon>Actinomycetota</taxon>
        <taxon>Actinomycetes</taxon>
        <taxon>Propionibacteriales</taxon>
        <taxon>Propionibacteriaceae</taxon>
        <taxon>Ammonicoccus</taxon>
    </lineage>
</organism>
<evidence type="ECO:0000256" key="1">
    <source>
        <dbReference type="SAM" id="MobiDB-lite"/>
    </source>
</evidence>
<reference evidence="3 4" key="1">
    <citation type="submission" date="2024-04" db="EMBL/GenBank/DDBJ databases">
        <title>Isolation of an actinomycete strain from pig manure.</title>
        <authorList>
            <person name="Gong T."/>
            <person name="Yu Z."/>
            <person name="An M."/>
            <person name="Wei C."/>
            <person name="Yang W."/>
            <person name="Liu L."/>
        </authorList>
    </citation>
    <scope>NUCLEOTIDE SEQUENCE [LARGE SCALE GENOMIC DNA]</scope>
    <source>
        <strain evidence="3 4">ZF39</strain>
    </source>
</reference>
<feature type="compositionally biased region" description="Low complexity" evidence="1">
    <location>
        <begin position="117"/>
        <end position="155"/>
    </location>
</feature>
<name>A0ABZ3FT88_9ACTN</name>
<feature type="transmembrane region" description="Helical" evidence="2">
    <location>
        <begin position="50"/>
        <end position="70"/>
    </location>
</feature>
<accession>A0ABZ3FT88</accession>
<gene>
    <name evidence="3" type="ORF">AADG42_17045</name>
</gene>
<feature type="region of interest" description="Disordered" evidence="1">
    <location>
        <begin position="74"/>
        <end position="157"/>
    </location>
</feature>
<proteinExistence type="predicted"/>
<sequence>MTNWDDTPLRERDLPNSELMLARILRDAEHDHVVVEELDGLDATPPRRRWLYAVAAAVMAVAIGSIGWIAMRPDSRSSEPAQQTTVPPATSTPSPTPTPEPTVEAQPQETEEPAPRRTPTATPTRRTTPTPSARPTATPSATPSTTATPLPTEAPGINTLVVRRETSPHAGMDYVHVRYELCSGSGTATVVGPVAEEPGQSITTLTPPADIGPRLGSGGSIGAYECIPRGVTLLVDDRATTGTIGVLMTFAAGTPEIRYNGTHSVSFTIP</sequence>
<evidence type="ECO:0000313" key="3">
    <source>
        <dbReference type="EMBL" id="XAN08940.1"/>
    </source>
</evidence>
<keyword evidence="2" id="KW-1133">Transmembrane helix</keyword>
<protein>
    <submittedName>
        <fullName evidence="3">Uncharacterized protein</fullName>
    </submittedName>
</protein>
<dbReference type="EMBL" id="CP154795">
    <property type="protein sequence ID" value="XAN08940.1"/>
    <property type="molecule type" value="Genomic_DNA"/>
</dbReference>
<evidence type="ECO:0000313" key="4">
    <source>
        <dbReference type="Proteomes" id="UP001442841"/>
    </source>
</evidence>
<keyword evidence="4" id="KW-1185">Reference proteome</keyword>
<feature type="compositionally biased region" description="Low complexity" evidence="1">
    <location>
        <begin position="79"/>
        <end position="93"/>
    </location>
</feature>